<reference evidence="3" key="1">
    <citation type="submission" date="2020-08" db="EMBL/GenBank/DDBJ databases">
        <title>Genomic Encyclopedia of Type Strains, Phase IV (KMG-IV): sequencing the most valuable type-strain genomes for metagenomic binning, comparative biology and taxonomic classification.</title>
        <authorList>
            <person name="Goeker M."/>
        </authorList>
    </citation>
    <scope>NUCLEOTIDE SEQUENCE [LARGE SCALE GENOMIC DNA]</scope>
    <source>
        <strain evidence="3">DSM 105040</strain>
    </source>
</reference>
<proteinExistence type="inferred from homology"/>
<dbReference type="InterPro" id="IPR008258">
    <property type="entry name" value="Transglycosylase_SLT_dom_1"/>
</dbReference>
<evidence type="ECO:0000259" key="2">
    <source>
        <dbReference type="Pfam" id="PF01464"/>
    </source>
</evidence>
<accession>A0A840C9F0</accession>
<dbReference type="InterPro" id="IPR023346">
    <property type="entry name" value="Lysozyme-like_dom_sf"/>
</dbReference>
<sequence length="214" mass="23500">MAAARTGVPISVLKAISLTETGRRRDGAMRPWPWTVNMEGKGVWFDDPHAALTYVGRHHRAGARSFDVGCFQLNYKWHGRNFASIEQMIQPEQNALYAARFLLDLYAEKGNWSAAAGAYHSRTRKFSDRYRKRFDTFRAALRNEDGSGAAAPIATRHARADSAPATGKLAPALRVNLYPLLQAGEARRGLGSLVPVTSAADAGLFAGSSQRLIR</sequence>
<comment type="similarity">
    <text evidence="1">Belongs to the virb1 family.</text>
</comment>
<feature type="domain" description="Transglycosylase SLT" evidence="2">
    <location>
        <begin position="62"/>
        <end position="125"/>
    </location>
</feature>
<protein>
    <recommendedName>
        <fullName evidence="2">Transglycosylase SLT domain-containing protein</fullName>
    </recommendedName>
</protein>
<dbReference type="SUPFAM" id="SSF53955">
    <property type="entry name" value="Lysozyme-like"/>
    <property type="match status" value="1"/>
</dbReference>
<dbReference type="Proteomes" id="UP000585681">
    <property type="component" value="Unassembled WGS sequence"/>
</dbReference>
<organism evidence="3 4">
    <name type="scientific">Actibacterium naphthalenivorans</name>
    <dbReference type="NCBI Taxonomy" id="1614693"/>
    <lineage>
        <taxon>Bacteria</taxon>
        <taxon>Pseudomonadati</taxon>
        <taxon>Pseudomonadota</taxon>
        <taxon>Alphaproteobacteria</taxon>
        <taxon>Rhodobacterales</taxon>
        <taxon>Roseobacteraceae</taxon>
        <taxon>Actibacterium</taxon>
    </lineage>
</organism>
<gene>
    <name evidence="3" type="ORF">GGR17_001274</name>
</gene>
<dbReference type="EMBL" id="JACIEQ010000001">
    <property type="protein sequence ID" value="MBB4021483.1"/>
    <property type="molecule type" value="Genomic_DNA"/>
</dbReference>
<comment type="caution">
    <text evidence="3">The sequence shown here is derived from an EMBL/GenBank/DDBJ whole genome shotgun (WGS) entry which is preliminary data.</text>
</comment>
<dbReference type="RefSeq" id="WP_157445490.1">
    <property type="nucleotide sequence ID" value="NZ_JACIEQ010000001.1"/>
</dbReference>
<evidence type="ECO:0000313" key="4">
    <source>
        <dbReference type="Proteomes" id="UP000585681"/>
    </source>
</evidence>
<evidence type="ECO:0000313" key="3">
    <source>
        <dbReference type="EMBL" id="MBB4021483.1"/>
    </source>
</evidence>
<dbReference type="AlphaFoldDB" id="A0A840C9F0"/>
<dbReference type="Pfam" id="PF01464">
    <property type="entry name" value="SLT"/>
    <property type="match status" value="1"/>
</dbReference>
<dbReference type="Gene3D" id="1.10.530.10">
    <property type="match status" value="1"/>
</dbReference>
<name>A0A840C9F0_9RHOB</name>
<keyword evidence="4" id="KW-1185">Reference proteome</keyword>
<evidence type="ECO:0000256" key="1">
    <source>
        <dbReference type="ARBA" id="ARBA00009387"/>
    </source>
</evidence>